<evidence type="ECO:0000256" key="9">
    <source>
        <dbReference type="ARBA" id="ARBA00022985"/>
    </source>
</evidence>
<dbReference type="GO" id="GO:0005886">
    <property type="term" value="C:plasma membrane"/>
    <property type="evidence" value="ECO:0007669"/>
    <property type="project" value="UniProtKB-SubCell"/>
</dbReference>
<dbReference type="Pfam" id="PF00892">
    <property type="entry name" value="EamA"/>
    <property type="match status" value="2"/>
</dbReference>
<evidence type="ECO:0000313" key="16">
    <source>
        <dbReference type="Proteomes" id="UP000282892"/>
    </source>
</evidence>
<dbReference type="PANTHER" id="PTHR30561:SF1">
    <property type="entry name" value="MULTIDRUG TRANSPORTER EMRE"/>
    <property type="match status" value="1"/>
</dbReference>
<dbReference type="OrthoDB" id="157232at2"/>
<feature type="transmembrane region" description="Helical" evidence="13">
    <location>
        <begin position="9"/>
        <end position="29"/>
    </location>
</feature>
<dbReference type="SUPFAM" id="SSF103481">
    <property type="entry name" value="Multidrug resistance efflux transporter EmrE"/>
    <property type="match status" value="2"/>
</dbReference>
<evidence type="ECO:0000256" key="4">
    <source>
        <dbReference type="ARBA" id="ARBA00022475"/>
    </source>
</evidence>
<feature type="transmembrane region" description="Helical" evidence="13">
    <location>
        <begin position="41"/>
        <end position="62"/>
    </location>
</feature>
<evidence type="ECO:0000256" key="7">
    <source>
        <dbReference type="ARBA" id="ARBA00022556"/>
    </source>
</evidence>
<proteinExistence type="inferred from homology"/>
<feature type="transmembrane region" description="Helical" evidence="13">
    <location>
        <begin position="74"/>
        <end position="94"/>
    </location>
</feature>
<name>A0A3Q9QUV9_9BACI</name>
<keyword evidence="8 13" id="KW-0812">Transmembrane</keyword>
<keyword evidence="9" id="KW-0448">Lipopolysaccharide biosynthesis</keyword>
<feature type="transmembrane region" description="Helical" evidence="13">
    <location>
        <begin position="252"/>
        <end position="273"/>
    </location>
</feature>
<dbReference type="STRING" id="1193713.GCA_001636315_00210"/>
<sequence>MSKEKKGNYFMSNTILLIIMFAAVCHAIWNAIGKKIEEREAFFTLILGASVILYLPLAVYLLQTEAFHLKAYKWAILSTISETLYFYALGRAYLTGNLSNAYPILRGTAPIVATMLSFIFLGVTISVLGFIGILVIIIGILYINQQTFSVSGIASKFKGNFHNLKWVFLTGTFSALSSVLDGMGAALMSGLLFKYLVYLGMFIGKWLIDRILRVEVSYLSLIKKYPIQLLIGGLFVFISNALAVYAMETTPITYVAAVREISIVFAALIGVIWLKEEVNYVKWIAILMIVLGVGMIKFS</sequence>
<feature type="domain" description="EamA" evidence="14">
    <location>
        <begin position="15"/>
        <end position="144"/>
    </location>
</feature>
<feature type="transmembrane region" description="Helical" evidence="13">
    <location>
        <begin position="114"/>
        <end position="143"/>
    </location>
</feature>
<keyword evidence="4" id="KW-1003">Cell membrane</keyword>
<organism evidence="15 16">
    <name type="scientific">Neobacillus mesonae</name>
    <dbReference type="NCBI Taxonomy" id="1193713"/>
    <lineage>
        <taxon>Bacteria</taxon>
        <taxon>Bacillati</taxon>
        <taxon>Bacillota</taxon>
        <taxon>Bacilli</taxon>
        <taxon>Bacillales</taxon>
        <taxon>Bacillaceae</taxon>
        <taxon>Neobacillus</taxon>
    </lineage>
</organism>
<dbReference type="KEGG" id="nmk:CHR53_16915"/>
<dbReference type="AlphaFoldDB" id="A0A3Q9QUV9"/>
<feature type="transmembrane region" description="Helical" evidence="13">
    <location>
        <begin position="186"/>
        <end position="208"/>
    </location>
</feature>
<keyword evidence="11" id="KW-0443">Lipid metabolism</keyword>
<comment type="similarity">
    <text evidence="2">Belongs to the EamA transporter family.</text>
</comment>
<evidence type="ECO:0000313" key="15">
    <source>
        <dbReference type="EMBL" id="AZU62809.1"/>
    </source>
</evidence>
<dbReference type="EMBL" id="CP022572">
    <property type="protein sequence ID" value="AZU62809.1"/>
    <property type="molecule type" value="Genomic_DNA"/>
</dbReference>
<keyword evidence="3" id="KW-0813">Transport</keyword>
<gene>
    <name evidence="15" type="ORF">CHR53_16915</name>
</gene>
<evidence type="ECO:0000256" key="5">
    <source>
        <dbReference type="ARBA" id="ARBA00022516"/>
    </source>
</evidence>
<feature type="domain" description="EamA" evidence="14">
    <location>
        <begin position="167"/>
        <end position="296"/>
    </location>
</feature>
<dbReference type="Gene3D" id="1.10.3730.20">
    <property type="match status" value="2"/>
</dbReference>
<accession>A0A3Q9QUV9</accession>
<dbReference type="InterPro" id="IPR037185">
    <property type="entry name" value="EmrE-like"/>
</dbReference>
<keyword evidence="16" id="KW-1185">Reference proteome</keyword>
<keyword evidence="12 13" id="KW-0472">Membrane</keyword>
<evidence type="ECO:0000256" key="8">
    <source>
        <dbReference type="ARBA" id="ARBA00022692"/>
    </source>
</evidence>
<evidence type="ECO:0000256" key="13">
    <source>
        <dbReference type="SAM" id="Phobius"/>
    </source>
</evidence>
<dbReference type="PANTHER" id="PTHR30561">
    <property type="entry name" value="SMR FAMILY PROTON-DEPENDENT DRUG EFFLUX TRANSPORTER SUGE"/>
    <property type="match status" value="1"/>
</dbReference>
<protein>
    <recommendedName>
        <fullName evidence="14">EamA domain-containing protein</fullName>
    </recommendedName>
</protein>
<feature type="transmembrane region" description="Helical" evidence="13">
    <location>
        <begin position="229"/>
        <end position="246"/>
    </location>
</feature>
<dbReference type="InterPro" id="IPR000620">
    <property type="entry name" value="EamA_dom"/>
</dbReference>
<keyword evidence="6" id="KW-0997">Cell inner membrane</keyword>
<dbReference type="Proteomes" id="UP000282892">
    <property type="component" value="Chromosome"/>
</dbReference>
<keyword evidence="7" id="KW-0441">Lipid A biosynthesis</keyword>
<reference evidence="15 16" key="1">
    <citation type="submission" date="2017-07" db="EMBL/GenBank/DDBJ databases">
        <title>The complete genome sequence of Bacillus mesonae strain H20-5, an efficient strain improving plant abiotic stress resistance.</title>
        <authorList>
            <person name="Kim S.Y."/>
            <person name="Song H."/>
            <person name="Sang M.K."/>
            <person name="Weon H.-Y."/>
            <person name="Song J."/>
        </authorList>
    </citation>
    <scope>NUCLEOTIDE SEQUENCE [LARGE SCALE GENOMIC DNA]</scope>
    <source>
        <strain evidence="15 16">H20-5</strain>
    </source>
</reference>
<evidence type="ECO:0000256" key="12">
    <source>
        <dbReference type="ARBA" id="ARBA00023136"/>
    </source>
</evidence>
<keyword evidence="10 13" id="KW-1133">Transmembrane helix</keyword>
<evidence type="ECO:0000256" key="11">
    <source>
        <dbReference type="ARBA" id="ARBA00023098"/>
    </source>
</evidence>
<dbReference type="GO" id="GO:0022857">
    <property type="term" value="F:transmembrane transporter activity"/>
    <property type="evidence" value="ECO:0007669"/>
    <property type="project" value="InterPro"/>
</dbReference>
<keyword evidence="5" id="KW-0444">Lipid biosynthesis</keyword>
<dbReference type="GO" id="GO:0009103">
    <property type="term" value="P:lipopolysaccharide biosynthetic process"/>
    <property type="evidence" value="ECO:0007669"/>
    <property type="project" value="UniProtKB-KW"/>
</dbReference>
<comment type="subcellular location">
    <subcellularLocation>
        <location evidence="1">Cell membrane</location>
        <topology evidence="1">Multi-pass membrane protein</topology>
    </subcellularLocation>
</comment>
<evidence type="ECO:0000256" key="3">
    <source>
        <dbReference type="ARBA" id="ARBA00022448"/>
    </source>
</evidence>
<evidence type="ECO:0000256" key="2">
    <source>
        <dbReference type="ARBA" id="ARBA00007362"/>
    </source>
</evidence>
<evidence type="ECO:0000256" key="10">
    <source>
        <dbReference type="ARBA" id="ARBA00022989"/>
    </source>
</evidence>
<dbReference type="InterPro" id="IPR000390">
    <property type="entry name" value="Small_drug/metabolite_transptr"/>
</dbReference>
<evidence type="ECO:0000256" key="1">
    <source>
        <dbReference type="ARBA" id="ARBA00004651"/>
    </source>
</evidence>
<feature type="transmembrane region" description="Helical" evidence="13">
    <location>
        <begin position="280"/>
        <end position="298"/>
    </location>
</feature>
<evidence type="ECO:0000259" key="14">
    <source>
        <dbReference type="Pfam" id="PF00892"/>
    </source>
</evidence>
<evidence type="ECO:0000256" key="6">
    <source>
        <dbReference type="ARBA" id="ARBA00022519"/>
    </source>
</evidence>